<keyword evidence="4" id="KW-0238">DNA-binding</keyword>
<comment type="caution">
    <text evidence="10">The sequence shown here is derived from an EMBL/GenBank/DDBJ whole genome shotgun (WGS) entry which is preliminary data.</text>
</comment>
<dbReference type="InterPro" id="IPR011006">
    <property type="entry name" value="CheY-like_superfamily"/>
</dbReference>
<dbReference type="CDD" id="cd17535">
    <property type="entry name" value="REC_NarL-like"/>
    <property type="match status" value="1"/>
</dbReference>
<dbReference type="Pfam" id="PF00196">
    <property type="entry name" value="GerE"/>
    <property type="match status" value="1"/>
</dbReference>
<dbReference type="PROSITE" id="PS50110">
    <property type="entry name" value="RESPONSE_REGULATORY"/>
    <property type="match status" value="1"/>
</dbReference>
<dbReference type="CDD" id="cd06170">
    <property type="entry name" value="LuxR_C_like"/>
    <property type="match status" value="1"/>
</dbReference>
<evidence type="ECO:0000256" key="7">
    <source>
        <dbReference type="PROSITE-ProRule" id="PRU00169"/>
    </source>
</evidence>
<dbReference type="PROSITE" id="PS50043">
    <property type="entry name" value="HTH_LUXR_2"/>
    <property type="match status" value="1"/>
</dbReference>
<dbReference type="SMART" id="SM00448">
    <property type="entry name" value="REC"/>
    <property type="match status" value="1"/>
</dbReference>
<feature type="modified residue" description="4-aspartylphosphate" evidence="7">
    <location>
        <position position="61"/>
    </location>
</feature>
<evidence type="ECO:0000256" key="6">
    <source>
        <dbReference type="ARBA" id="ARBA00024867"/>
    </source>
</evidence>
<dbReference type="PANTHER" id="PTHR43214">
    <property type="entry name" value="TWO-COMPONENT RESPONSE REGULATOR"/>
    <property type="match status" value="1"/>
</dbReference>
<keyword evidence="2 7" id="KW-0597">Phosphoprotein</keyword>
<proteinExistence type="predicted"/>
<evidence type="ECO:0000313" key="11">
    <source>
        <dbReference type="Proteomes" id="UP000553059"/>
    </source>
</evidence>
<accession>A0A7C6Z3V9</accession>
<dbReference type="PANTHER" id="PTHR43214:SF43">
    <property type="entry name" value="TWO-COMPONENT RESPONSE REGULATOR"/>
    <property type="match status" value="1"/>
</dbReference>
<dbReference type="SUPFAM" id="SSF52172">
    <property type="entry name" value="CheY-like"/>
    <property type="match status" value="1"/>
</dbReference>
<protein>
    <recommendedName>
        <fullName evidence="1">Stage 0 sporulation protein A homolog</fullName>
    </recommendedName>
</protein>
<dbReference type="GO" id="GO:0006355">
    <property type="term" value="P:regulation of DNA-templated transcription"/>
    <property type="evidence" value="ECO:0007669"/>
    <property type="project" value="InterPro"/>
</dbReference>
<feature type="domain" description="HTH luxR-type" evidence="8">
    <location>
        <begin position="150"/>
        <end position="215"/>
    </location>
</feature>
<dbReference type="Proteomes" id="UP000553059">
    <property type="component" value="Unassembled WGS sequence"/>
</dbReference>
<dbReference type="InterPro" id="IPR016032">
    <property type="entry name" value="Sig_transdc_resp-reg_C-effctor"/>
</dbReference>
<dbReference type="PRINTS" id="PR00038">
    <property type="entry name" value="HTHLUXR"/>
</dbReference>
<evidence type="ECO:0000256" key="1">
    <source>
        <dbReference type="ARBA" id="ARBA00018672"/>
    </source>
</evidence>
<organism evidence="10 11">
    <name type="scientific">Desulfitobacterium dehalogenans</name>
    <dbReference type="NCBI Taxonomy" id="36854"/>
    <lineage>
        <taxon>Bacteria</taxon>
        <taxon>Bacillati</taxon>
        <taxon>Bacillota</taxon>
        <taxon>Clostridia</taxon>
        <taxon>Eubacteriales</taxon>
        <taxon>Desulfitobacteriaceae</taxon>
        <taxon>Desulfitobacterium</taxon>
    </lineage>
</organism>
<dbReference type="GO" id="GO:0000160">
    <property type="term" value="P:phosphorelay signal transduction system"/>
    <property type="evidence" value="ECO:0007669"/>
    <property type="project" value="InterPro"/>
</dbReference>
<dbReference type="GO" id="GO:0003677">
    <property type="term" value="F:DNA binding"/>
    <property type="evidence" value="ECO:0007669"/>
    <property type="project" value="UniProtKB-KW"/>
</dbReference>
<keyword evidence="5" id="KW-0804">Transcription</keyword>
<evidence type="ECO:0000313" key="10">
    <source>
        <dbReference type="EMBL" id="HHY26464.1"/>
    </source>
</evidence>
<sequence>MKKGTGNKIKILIVDDHSVVRKGLKLFLASNDRLEVCAEAATLKEAVDMVAWWKPDVVLLDYKLPDGDGIIGCINIKTKFPTTKIIMLTAYTDNGVVVEAIRAGVDAYLLKDIESDKLIKTILAVYEGEYVLDTFATEDIFNHLRIDTKKNRCDRNLSNQETKILHMIALGKINKEIALEVGVSENTVRNYISRIFKKINVSNRTEAASYWLRKNV</sequence>
<evidence type="ECO:0000256" key="2">
    <source>
        <dbReference type="ARBA" id="ARBA00022553"/>
    </source>
</evidence>
<evidence type="ECO:0000259" key="9">
    <source>
        <dbReference type="PROSITE" id="PS50110"/>
    </source>
</evidence>
<evidence type="ECO:0000256" key="5">
    <source>
        <dbReference type="ARBA" id="ARBA00023163"/>
    </source>
</evidence>
<feature type="domain" description="Response regulatory" evidence="9">
    <location>
        <begin position="10"/>
        <end position="126"/>
    </location>
</feature>
<dbReference type="SMART" id="SM00421">
    <property type="entry name" value="HTH_LUXR"/>
    <property type="match status" value="1"/>
</dbReference>
<keyword evidence="3" id="KW-0805">Transcription regulation</keyword>
<dbReference type="Gene3D" id="3.40.50.2300">
    <property type="match status" value="1"/>
</dbReference>
<evidence type="ECO:0000256" key="4">
    <source>
        <dbReference type="ARBA" id="ARBA00023125"/>
    </source>
</evidence>
<dbReference type="SUPFAM" id="SSF46894">
    <property type="entry name" value="C-terminal effector domain of the bipartite response regulators"/>
    <property type="match status" value="1"/>
</dbReference>
<name>A0A7C6Z3V9_9FIRM</name>
<dbReference type="InterPro" id="IPR039420">
    <property type="entry name" value="WalR-like"/>
</dbReference>
<gene>
    <name evidence="10" type="ORF">GX523_06900</name>
</gene>
<dbReference type="InterPro" id="IPR058245">
    <property type="entry name" value="NreC/VraR/RcsB-like_REC"/>
</dbReference>
<evidence type="ECO:0000256" key="3">
    <source>
        <dbReference type="ARBA" id="ARBA00023015"/>
    </source>
</evidence>
<evidence type="ECO:0000259" key="8">
    <source>
        <dbReference type="PROSITE" id="PS50043"/>
    </source>
</evidence>
<dbReference type="AlphaFoldDB" id="A0A7C6Z3V9"/>
<reference evidence="10 11" key="1">
    <citation type="journal article" date="2020" name="Biotechnol. Biofuels">
        <title>New insights from the biogas microbiome by comprehensive genome-resolved metagenomics of nearly 1600 species originating from multiple anaerobic digesters.</title>
        <authorList>
            <person name="Campanaro S."/>
            <person name="Treu L."/>
            <person name="Rodriguez-R L.M."/>
            <person name="Kovalovszki A."/>
            <person name="Ziels R.M."/>
            <person name="Maus I."/>
            <person name="Zhu X."/>
            <person name="Kougias P.G."/>
            <person name="Basile A."/>
            <person name="Luo G."/>
            <person name="Schluter A."/>
            <person name="Konstantinidis K.T."/>
            <person name="Angelidaki I."/>
        </authorList>
    </citation>
    <scope>NUCLEOTIDE SEQUENCE [LARGE SCALE GENOMIC DNA]</scope>
    <source>
        <strain evidence="10">AS05jafATM_4</strain>
    </source>
</reference>
<dbReference type="Pfam" id="PF00072">
    <property type="entry name" value="Response_reg"/>
    <property type="match status" value="1"/>
</dbReference>
<dbReference type="InterPro" id="IPR001789">
    <property type="entry name" value="Sig_transdc_resp-reg_receiver"/>
</dbReference>
<dbReference type="PROSITE" id="PS00622">
    <property type="entry name" value="HTH_LUXR_1"/>
    <property type="match status" value="1"/>
</dbReference>
<comment type="function">
    <text evidence="6">May play the central regulatory role in sporulation. It may be an element of the effector pathway responsible for the activation of sporulation genes in response to nutritional stress. Spo0A may act in concert with spo0H (a sigma factor) to control the expression of some genes that are critical to the sporulation process.</text>
</comment>
<dbReference type="EMBL" id="DUTF01000156">
    <property type="protein sequence ID" value="HHY26464.1"/>
    <property type="molecule type" value="Genomic_DNA"/>
</dbReference>
<dbReference type="InterPro" id="IPR000792">
    <property type="entry name" value="Tscrpt_reg_LuxR_C"/>
</dbReference>